<dbReference type="CDD" id="cd02230">
    <property type="entry name" value="cupin_HP0902-like"/>
    <property type="match status" value="1"/>
</dbReference>
<dbReference type="EMBL" id="JAVDXZ010000001">
    <property type="protein sequence ID" value="MDR7329629.1"/>
    <property type="molecule type" value="Genomic_DNA"/>
</dbReference>
<evidence type="ECO:0000256" key="1">
    <source>
        <dbReference type="SAM" id="MobiDB-lite"/>
    </source>
</evidence>
<name>A0ABU1ZXH0_9CORY</name>
<dbReference type="Gene3D" id="2.60.120.10">
    <property type="entry name" value="Jelly Rolls"/>
    <property type="match status" value="1"/>
</dbReference>
<gene>
    <name evidence="3" type="ORF">J2S39_001305</name>
</gene>
<dbReference type="SUPFAM" id="SSF51182">
    <property type="entry name" value="RmlC-like cupins"/>
    <property type="match status" value="1"/>
</dbReference>
<protein>
    <submittedName>
        <fullName evidence="3">Quercetin dioxygenase-like cupin family protein</fullName>
    </submittedName>
</protein>
<feature type="domain" description="Cupin type-2" evidence="2">
    <location>
        <begin position="67"/>
        <end position="127"/>
    </location>
</feature>
<feature type="region of interest" description="Disordered" evidence="1">
    <location>
        <begin position="1"/>
        <end position="22"/>
    </location>
</feature>
<evidence type="ECO:0000313" key="3">
    <source>
        <dbReference type="EMBL" id="MDR7329629.1"/>
    </source>
</evidence>
<dbReference type="InterPro" id="IPR014710">
    <property type="entry name" value="RmlC-like_jellyroll"/>
</dbReference>
<dbReference type="Proteomes" id="UP001180840">
    <property type="component" value="Unassembled WGS sequence"/>
</dbReference>
<evidence type="ECO:0000313" key="4">
    <source>
        <dbReference type="Proteomes" id="UP001180840"/>
    </source>
</evidence>
<reference evidence="3" key="1">
    <citation type="submission" date="2023-07" db="EMBL/GenBank/DDBJ databases">
        <title>Sequencing the genomes of 1000 actinobacteria strains.</title>
        <authorList>
            <person name="Klenk H.-P."/>
        </authorList>
    </citation>
    <scope>NUCLEOTIDE SEQUENCE</scope>
    <source>
        <strain evidence="3">DSM 107476</strain>
    </source>
</reference>
<accession>A0ABU1ZXH0</accession>
<dbReference type="InterPro" id="IPR011051">
    <property type="entry name" value="RmlC_Cupin_sf"/>
</dbReference>
<comment type="caution">
    <text evidence="3">The sequence shown here is derived from an EMBL/GenBank/DDBJ whole genome shotgun (WGS) entry which is preliminary data.</text>
</comment>
<keyword evidence="4" id="KW-1185">Reference proteome</keyword>
<dbReference type="Pfam" id="PF07883">
    <property type="entry name" value="Cupin_2"/>
    <property type="match status" value="1"/>
</dbReference>
<evidence type="ECO:0000259" key="2">
    <source>
        <dbReference type="Pfam" id="PF07883"/>
    </source>
</evidence>
<dbReference type="InterPro" id="IPR013096">
    <property type="entry name" value="Cupin_2"/>
</dbReference>
<proteinExistence type="predicted"/>
<organism evidence="3 4">
    <name type="scientific">Corynebacterium guangdongense</name>
    <dbReference type="NCBI Taxonomy" id="1783348"/>
    <lineage>
        <taxon>Bacteria</taxon>
        <taxon>Bacillati</taxon>
        <taxon>Actinomycetota</taxon>
        <taxon>Actinomycetes</taxon>
        <taxon>Mycobacteriales</taxon>
        <taxon>Corynebacteriaceae</taxon>
        <taxon>Corynebacterium</taxon>
    </lineage>
</organism>
<sequence length="141" mass="14880">MKEPLNTPGDIPVNRPDTFGESALKDSDQMTVLAVPDMTPAPDPARSRPSVIRLLQGDGANVISFGFAPGQDLPDHKAAHPITVQCLSGALDFTCGGETVRMAPGTVIHLREHVVHAVTCPADAPGDAVLLLTMLTGERHQ</sequence>